<feature type="binding site" evidence="2">
    <location>
        <position position="6"/>
    </location>
    <ligand>
        <name>prephenate</name>
        <dbReference type="ChEBI" id="CHEBI:29934"/>
    </ligand>
</feature>
<dbReference type="PANTHER" id="PTHR21164:SF0">
    <property type="entry name" value="CHORISMATE MUTASE AROH"/>
    <property type="match status" value="1"/>
</dbReference>
<dbReference type="Pfam" id="PF07736">
    <property type="entry name" value="CM_1"/>
    <property type="match status" value="1"/>
</dbReference>
<gene>
    <name evidence="4" type="primary">aroH</name>
    <name evidence="4" type="ORF">GH741_06875</name>
</gene>
<evidence type="ECO:0000313" key="4">
    <source>
        <dbReference type="EMBL" id="MRH42405.1"/>
    </source>
</evidence>
<accession>A0A6A8D9G4</accession>
<dbReference type="EC" id="5.4.99.5" evidence="1 3"/>
<proteinExistence type="predicted"/>
<dbReference type="Proteomes" id="UP000799092">
    <property type="component" value="Unassembled WGS sequence"/>
</dbReference>
<dbReference type="GO" id="GO:0046417">
    <property type="term" value="P:chorismate metabolic process"/>
    <property type="evidence" value="ECO:0007669"/>
    <property type="project" value="TreeGrafter"/>
</dbReference>
<feature type="binding site" evidence="2">
    <location>
        <position position="89"/>
    </location>
    <ligand>
        <name>prephenate</name>
        <dbReference type="ChEBI" id="CHEBI:29934"/>
    </ligand>
</feature>
<dbReference type="PROSITE" id="PS51167">
    <property type="entry name" value="CHORISMATE_MUT_1"/>
    <property type="match status" value="1"/>
</dbReference>
<dbReference type="UniPathway" id="UPA00120">
    <property type="reaction ID" value="UER00203"/>
</dbReference>
<dbReference type="GO" id="GO:0004106">
    <property type="term" value="F:chorismate mutase activity"/>
    <property type="evidence" value="ECO:0007669"/>
    <property type="project" value="UniProtKB-UniRule"/>
</dbReference>
<keyword evidence="5" id="KW-1185">Reference proteome</keyword>
<dbReference type="InterPro" id="IPR035959">
    <property type="entry name" value="RutC-like_sf"/>
</dbReference>
<evidence type="ECO:0000256" key="1">
    <source>
        <dbReference type="NCBIfam" id="TIGR01796"/>
    </source>
</evidence>
<comment type="catalytic activity">
    <reaction evidence="3">
        <text>chorismate = prephenate</text>
        <dbReference type="Rhea" id="RHEA:13897"/>
        <dbReference type="ChEBI" id="CHEBI:29748"/>
        <dbReference type="ChEBI" id="CHEBI:29934"/>
        <dbReference type="EC" id="5.4.99.5"/>
    </reaction>
</comment>
<dbReference type="EMBL" id="WJNG01000005">
    <property type="protein sequence ID" value="MRH42405.1"/>
    <property type="molecule type" value="Genomic_DNA"/>
</dbReference>
<keyword evidence="2 3" id="KW-0028">Amino-acid biosynthesis</keyword>
<evidence type="ECO:0000256" key="2">
    <source>
        <dbReference type="PIRSR" id="PIRSR005965-1"/>
    </source>
</evidence>
<comment type="caution">
    <text evidence="4">The sequence shown here is derived from an EMBL/GenBank/DDBJ whole genome shotgun (WGS) entry which is preliminary data.</text>
</comment>
<keyword evidence="2 3" id="KW-0057">Aromatic amino acid biosynthesis</keyword>
<dbReference type="InterPro" id="IPR008243">
    <property type="entry name" value="Chorismate_mutase_AroH"/>
</dbReference>
<dbReference type="OrthoDB" id="9802232at2"/>
<protein>
    <recommendedName>
        <fullName evidence="1 3">chorismate mutase</fullName>
        <ecNumber evidence="1 3">5.4.99.5</ecNumber>
    </recommendedName>
</protein>
<keyword evidence="3 4" id="KW-0413">Isomerase</keyword>
<dbReference type="CDD" id="cd02185">
    <property type="entry name" value="AroH"/>
    <property type="match status" value="1"/>
</dbReference>
<evidence type="ECO:0000313" key="5">
    <source>
        <dbReference type="Proteomes" id="UP000799092"/>
    </source>
</evidence>
<feature type="binding site" evidence="2">
    <location>
        <position position="107"/>
    </location>
    <ligand>
        <name>prephenate</name>
        <dbReference type="ChEBI" id="CHEBI:29934"/>
    </ligand>
</feature>
<dbReference type="GO" id="GO:0009073">
    <property type="term" value="P:aromatic amino acid family biosynthetic process"/>
    <property type="evidence" value="ECO:0007669"/>
    <property type="project" value="UniProtKB-UniRule"/>
</dbReference>
<sequence>MIRGIRGATTVHENLENSIVKNTKILVEEMVHTNQVVPEDIASVLISVTPDINNGFPAKALRLIDGWTYVPVMCMKEIEVPNSLEKCIRVMMTVNTERKQNEIIHIYQNEARKLRPDLSQTNKNSN</sequence>
<dbReference type="PANTHER" id="PTHR21164">
    <property type="entry name" value="CHORISMATE MUTASE"/>
    <property type="match status" value="1"/>
</dbReference>
<dbReference type="SUPFAM" id="SSF55298">
    <property type="entry name" value="YjgF-like"/>
    <property type="match status" value="1"/>
</dbReference>
<reference evidence="4" key="1">
    <citation type="submission" date="2019-11" db="EMBL/GenBank/DDBJ databases">
        <authorList>
            <person name="Li J."/>
        </authorList>
    </citation>
    <scope>NUCLEOTIDE SEQUENCE</scope>
    <source>
        <strain evidence="4">B6B</strain>
    </source>
</reference>
<dbReference type="GO" id="GO:0008652">
    <property type="term" value="P:amino acid biosynthetic process"/>
    <property type="evidence" value="ECO:0007669"/>
    <property type="project" value="UniProtKB-UniRule"/>
</dbReference>
<evidence type="ECO:0000256" key="3">
    <source>
        <dbReference type="PROSITE-ProRule" id="PRU00514"/>
    </source>
</evidence>
<dbReference type="Gene3D" id="3.30.1330.40">
    <property type="entry name" value="RutC-like"/>
    <property type="match status" value="1"/>
</dbReference>
<dbReference type="NCBIfam" id="TIGR01796">
    <property type="entry name" value="CM_mono_aroH"/>
    <property type="match status" value="1"/>
</dbReference>
<dbReference type="PIRSF" id="PIRSF005965">
    <property type="entry name" value="Chor_mut_AroH"/>
    <property type="match status" value="1"/>
</dbReference>
<organism evidence="4 5">
    <name type="scientific">Aquibacillus halophilus</name>
    <dbReference type="NCBI Taxonomy" id="930132"/>
    <lineage>
        <taxon>Bacteria</taxon>
        <taxon>Bacillati</taxon>
        <taxon>Bacillota</taxon>
        <taxon>Bacilli</taxon>
        <taxon>Bacillales</taxon>
        <taxon>Bacillaceae</taxon>
        <taxon>Aquibacillus</taxon>
    </lineage>
</organism>
<dbReference type="AlphaFoldDB" id="A0A6A8D9G4"/>
<dbReference type="RefSeq" id="WP_153736054.1">
    <property type="nucleotide sequence ID" value="NZ_WJNG01000005.1"/>
</dbReference>
<name>A0A6A8D9G4_9BACI</name>